<dbReference type="EC" id="2.7.1.90" evidence="6"/>
<gene>
    <name evidence="6" type="primary">pfp</name>
    <name evidence="9" type="ORF">A8L58_04245</name>
    <name evidence="8" type="ORF">AXH35_02780</name>
</gene>
<feature type="domain" description="Phosphofructokinase" evidence="7">
    <location>
        <begin position="12"/>
        <end position="300"/>
    </location>
</feature>
<keyword evidence="11" id="KW-1185">Reference proteome</keyword>
<dbReference type="EMBL" id="CP015970">
    <property type="protein sequence ID" value="AOZ46057.1"/>
    <property type="molecule type" value="Genomic_DNA"/>
</dbReference>
<evidence type="ECO:0000313" key="11">
    <source>
        <dbReference type="Proteomes" id="UP000178666"/>
    </source>
</evidence>
<evidence type="ECO:0000256" key="5">
    <source>
        <dbReference type="ARBA" id="ARBA00022842"/>
    </source>
</evidence>
<comment type="function">
    <text evidence="6">Catalyzes the phosphorylation of D-fructose 6-phosphate, the first committing step of glycolysis. Uses inorganic phosphate (PPi) as phosphoryl donor instead of ATP like common ATP-dependent phosphofructokinases (ATP-PFKs), which renders the reaction reversible, and can thus function both in glycolysis and gluconeogenesis. Consistently, PPi-PFK can replace the enzymes of both the forward (ATP-PFK) and reverse (fructose-bisphosphatase (FBPase)) reactions.</text>
</comment>
<dbReference type="Gene3D" id="3.40.50.450">
    <property type="match status" value="1"/>
</dbReference>
<reference evidence="9 11" key="1">
    <citation type="journal article" date="2016" name="Plant Dis.">
        <title>Improved production of propionic acid using genome shuffling.</title>
        <authorList>
            <person name="Luna-Flores C.H."/>
            <person name="Palfreyman R.W."/>
            <person name="Kromer J.O."/>
            <person name="Nielsen L.K."/>
            <person name="Marcellin E."/>
        </authorList>
    </citation>
    <scope>NUCLEOTIDE SEQUENCE [LARGE SCALE GENOMIC DNA]</scope>
    <source>
        <strain evidence="9 11">F3E8</strain>
    </source>
</reference>
<dbReference type="EMBL" id="CP014352">
    <property type="protein sequence ID" value="AMS04565.1"/>
    <property type="molecule type" value="Genomic_DNA"/>
</dbReference>
<evidence type="ECO:0000313" key="9">
    <source>
        <dbReference type="EMBL" id="AOZ46057.1"/>
    </source>
</evidence>
<proteinExistence type="inferred from homology"/>
<comment type="cofactor">
    <cofactor evidence="1 6">
        <name>Mg(2+)</name>
        <dbReference type="ChEBI" id="CHEBI:18420"/>
    </cofactor>
</comment>
<evidence type="ECO:0000256" key="4">
    <source>
        <dbReference type="ARBA" id="ARBA00022777"/>
    </source>
</evidence>
<dbReference type="RefSeq" id="WP_062819001.1">
    <property type="nucleotide sequence ID" value="NZ_CP014352.1"/>
</dbReference>
<dbReference type="GO" id="GO:0006002">
    <property type="term" value="P:fructose 6-phosphate metabolic process"/>
    <property type="evidence" value="ECO:0007669"/>
    <property type="project" value="InterPro"/>
</dbReference>
<comment type="activity regulation">
    <text evidence="6">Non-allosteric.</text>
</comment>
<keyword evidence="6" id="KW-0963">Cytoplasm</keyword>
<dbReference type="Pfam" id="PF00365">
    <property type="entry name" value="PFK"/>
    <property type="match status" value="1"/>
</dbReference>
<dbReference type="GO" id="GO:0003872">
    <property type="term" value="F:6-phosphofructokinase activity"/>
    <property type="evidence" value="ECO:0007669"/>
    <property type="project" value="UniProtKB-UniRule"/>
</dbReference>
<dbReference type="Proteomes" id="UP000075221">
    <property type="component" value="Chromosome"/>
</dbReference>
<dbReference type="InterPro" id="IPR050929">
    <property type="entry name" value="PFKA"/>
</dbReference>
<feature type="site" description="Important for catalytic activity and substrate specificity; stabilizes the transition state when the phosphoryl donor is PPi; prevents ATP from binding by mimicking the alpha-phosphate group of ATP" evidence="6">
    <location>
        <position position="130"/>
    </location>
</feature>
<dbReference type="NCBIfam" id="NF005121">
    <property type="entry name" value="PRK06555.1"/>
    <property type="match status" value="1"/>
</dbReference>
<evidence type="ECO:0000313" key="10">
    <source>
        <dbReference type="Proteomes" id="UP000075221"/>
    </source>
</evidence>
<dbReference type="PIRSF" id="PIRSF036484">
    <property type="entry name" value="PPi-PFK_SMc01852"/>
    <property type="match status" value="1"/>
</dbReference>
<comment type="subcellular location">
    <subcellularLocation>
        <location evidence="6">Cytoplasm</location>
    </subcellularLocation>
</comment>
<sequence>MKGHHTMAQVKKVALLTAGGFAPCLSTAIGGLIKRYTEVAPEIEIIAYRHGYEGLLKGDYLEVTDEVRAKADVLHRFGGSPIGNSRVKLTNKDDLVERGLVGADDDPLKVAADRLVADGVDVLHTIGGDDTNTTAADLAAYLGEHDYGLTVVGLPKTIDNDVIPIRQSLGAWTAAEQGSKFAQNIVAEHNSGSRMLIIHEVMGRNCGWLTAATAAKYHEWVAAQEWVPEIGLSAEAWDVHAVYVPEAAIDLDAEAERLGKVMDTVGNVTIFLSEGAGLDAIIAELEKSGEEVPRDPFGHVKLDKINPGAWFGKQFAERLSAEKVMVQKSGYFSRSAASNEADLELIGRCTDLAVECALSGRSGVIGQDEEAGDVLTNIDFTRIKGGKPFDLTQSWFTGLLESVGQPAATPVHG</sequence>
<reference evidence="8 10" key="2">
    <citation type="submission" date="2016-02" db="EMBL/GenBank/DDBJ databases">
        <title>Complete Genome Sequence of Propionibacterium acidipropionici ATCC 55737.</title>
        <authorList>
            <person name="Luna Flores C.H."/>
            <person name="Nielsen L.K."/>
            <person name="Marcellin E."/>
        </authorList>
    </citation>
    <scope>NUCLEOTIDE SEQUENCE [LARGE SCALE GENOMIC DNA]</scope>
    <source>
        <strain evidence="8 10">ATCC 55737</strain>
    </source>
</reference>
<dbReference type="Proteomes" id="UP000178666">
    <property type="component" value="Chromosome"/>
</dbReference>
<evidence type="ECO:0000313" key="8">
    <source>
        <dbReference type="EMBL" id="AMS04565.1"/>
    </source>
</evidence>
<keyword evidence="4 6" id="KW-0418">Kinase</keyword>
<evidence type="ECO:0000256" key="1">
    <source>
        <dbReference type="ARBA" id="ARBA00001946"/>
    </source>
</evidence>
<evidence type="ECO:0000256" key="6">
    <source>
        <dbReference type="HAMAP-Rule" id="MF_01977"/>
    </source>
</evidence>
<dbReference type="InterPro" id="IPR000023">
    <property type="entry name" value="Phosphofructokinase_dom"/>
</dbReference>
<organism evidence="8 10">
    <name type="scientific">Acidipropionibacterium acidipropionici</name>
    <dbReference type="NCBI Taxonomy" id="1748"/>
    <lineage>
        <taxon>Bacteria</taxon>
        <taxon>Bacillati</taxon>
        <taxon>Actinomycetota</taxon>
        <taxon>Actinomycetes</taxon>
        <taxon>Propionibacteriales</taxon>
        <taxon>Propionibacteriaceae</taxon>
        <taxon>Acidipropionibacterium</taxon>
    </lineage>
</organism>
<dbReference type="GO" id="GO:0005737">
    <property type="term" value="C:cytoplasm"/>
    <property type="evidence" value="ECO:0007669"/>
    <property type="project" value="UniProtKB-SubCell"/>
</dbReference>
<dbReference type="GO" id="GO:0046872">
    <property type="term" value="F:metal ion binding"/>
    <property type="evidence" value="ECO:0007669"/>
    <property type="project" value="UniProtKB-KW"/>
</dbReference>
<keyword evidence="2 6" id="KW-0808">Transferase</keyword>
<dbReference type="InterPro" id="IPR022953">
    <property type="entry name" value="ATP_PFK"/>
</dbReference>
<evidence type="ECO:0000259" key="7">
    <source>
        <dbReference type="Pfam" id="PF00365"/>
    </source>
</evidence>
<feature type="binding site" evidence="6">
    <location>
        <position position="129"/>
    </location>
    <ligand>
        <name>Mg(2+)</name>
        <dbReference type="ChEBI" id="CHEBI:18420"/>
        <note>catalytic</note>
    </ligand>
</feature>
<evidence type="ECO:0000256" key="2">
    <source>
        <dbReference type="ARBA" id="ARBA00022679"/>
    </source>
</evidence>
<keyword evidence="6" id="KW-0324">Glycolysis</keyword>
<dbReference type="GO" id="GO:0047334">
    <property type="term" value="F:diphosphate-fructose-6-phosphate 1-phosphotransferase activity"/>
    <property type="evidence" value="ECO:0007669"/>
    <property type="project" value="UniProtKB-EC"/>
</dbReference>
<dbReference type="AlphaFoldDB" id="A0AAC8YDI9"/>
<dbReference type="PANTHER" id="PTHR45770">
    <property type="entry name" value="ATP-DEPENDENT 6-PHOSPHOFRUCTOKINASE 1"/>
    <property type="match status" value="1"/>
</dbReference>
<dbReference type="HAMAP" id="MF_01977">
    <property type="entry name" value="Phosphofructokinase_II_P"/>
    <property type="match status" value="1"/>
</dbReference>
<feature type="site" description="Important for catalytic activity; stabilizes the transition state when the phosphoryl donor is PPi" evidence="6">
    <location>
        <position position="156"/>
    </location>
</feature>
<keyword evidence="3 6" id="KW-0479">Metal-binding</keyword>
<feature type="binding site" evidence="6">
    <location>
        <begin position="331"/>
        <end position="334"/>
    </location>
    <ligand>
        <name>substrate</name>
    </ligand>
</feature>
<dbReference type="InterPro" id="IPR035966">
    <property type="entry name" value="PKF_sf"/>
</dbReference>
<comment type="subunit">
    <text evidence="6">Homodimer or homotetramer.</text>
</comment>
<dbReference type="InterPro" id="IPR011405">
    <property type="entry name" value="PPi-PFK_SMc01852"/>
</dbReference>
<feature type="binding site" evidence="6">
    <location>
        <position position="274"/>
    </location>
    <ligand>
        <name>substrate</name>
    </ligand>
</feature>
<comment type="pathway">
    <text evidence="6">Carbohydrate degradation; glycolysis; D-glyceraldehyde 3-phosphate and glycerone phosphate from D-glucose: step 3/4.</text>
</comment>
<dbReference type="PRINTS" id="PR00476">
    <property type="entry name" value="PHFRCTKINASE"/>
</dbReference>
<feature type="active site" description="Proton acceptor" evidence="6">
    <location>
        <position position="159"/>
    </location>
</feature>
<comment type="catalytic activity">
    <reaction evidence="6">
        <text>beta-D-fructose 6-phosphate + diphosphate = beta-D-fructose 1,6-bisphosphate + phosphate + H(+)</text>
        <dbReference type="Rhea" id="RHEA:13613"/>
        <dbReference type="ChEBI" id="CHEBI:15378"/>
        <dbReference type="ChEBI" id="CHEBI:32966"/>
        <dbReference type="ChEBI" id="CHEBI:33019"/>
        <dbReference type="ChEBI" id="CHEBI:43474"/>
        <dbReference type="ChEBI" id="CHEBI:57634"/>
        <dbReference type="EC" id="2.7.1.90"/>
    </reaction>
</comment>
<accession>A0AAC8YDI9</accession>
<keyword evidence="5 6" id="KW-0460">Magnesium</keyword>
<evidence type="ECO:0000256" key="3">
    <source>
        <dbReference type="ARBA" id="ARBA00022723"/>
    </source>
</evidence>
<feature type="binding site" evidence="6">
    <location>
        <begin position="157"/>
        <end position="159"/>
    </location>
    <ligand>
        <name>substrate</name>
    </ligand>
</feature>
<name>A0AAC8YDI9_9ACTN</name>
<protein>
    <recommendedName>
        <fullName evidence="6">Pyrophosphate--fructose 6-phosphate 1-phosphotransferase</fullName>
        <ecNumber evidence="6">2.7.1.90</ecNumber>
    </recommendedName>
    <alternativeName>
        <fullName evidence="6">6-phosphofructokinase, pyrophosphate dependent</fullName>
    </alternativeName>
    <alternativeName>
        <fullName evidence="6">PPi-dependent phosphofructokinase</fullName>
        <shortName evidence="6">PPi-PFK</shortName>
    </alternativeName>
    <alternativeName>
        <fullName evidence="6">Pyrophosphate-dependent 6-phosphofructose-1-kinase</fullName>
    </alternativeName>
</protein>
<feature type="binding site" evidence="6">
    <location>
        <begin position="202"/>
        <end position="204"/>
    </location>
    <ligand>
        <name>substrate</name>
    </ligand>
</feature>
<comment type="similarity">
    <text evidence="6">Belongs to the phosphofructokinase type A (PFKA) family. PPi-dependent PFK group II subfamily. Clade 'P' sub-subfamily.</text>
</comment>
<dbReference type="SUPFAM" id="SSF53784">
    <property type="entry name" value="Phosphofructokinase"/>
    <property type="match status" value="1"/>
</dbReference>
<feature type="binding site" evidence="6">
    <location>
        <position position="20"/>
    </location>
    <ligand>
        <name>diphosphate</name>
        <dbReference type="ChEBI" id="CHEBI:33019"/>
    </ligand>
</feature>